<feature type="compositionally biased region" description="Low complexity" evidence="14">
    <location>
        <begin position="645"/>
        <end position="655"/>
    </location>
</feature>
<dbReference type="EC" id="1.14.11.67" evidence="4"/>
<dbReference type="EMBL" id="JABELV010000088">
    <property type="protein sequence ID" value="KAG7531545.1"/>
    <property type="molecule type" value="Genomic_DNA"/>
</dbReference>
<dbReference type="Pfam" id="PF02375">
    <property type="entry name" value="JmjN"/>
    <property type="match status" value="1"/>
</dbReference>
<comment type="similarity">
    <text evidence="3">Belongs to the JARID1 histone demethylase family.</text>
</comment>
<dbReference type="SMART" id="SM00545">
    <property type="entry name" value="JmjN"/>
    <property type="match status" value="1"/>
</dbReference>
<evidence type="ECO:0000256" key="14">
    <source>
        <dbReference type="SAM" id="MobiDB-lite"/>
    </source>
</evidence>
<feature type="compositionally biased region" description="Basic and acidic residues" evidence="14">
    <location>
        <begin position="677"/>
        <end position="687"/>
    </location>
</feature>
<organism evidence="19 20">
    <name type="scientific">Filobasidium floriforme</name>
    <dbReference type="NCBI Taxonomy" id="5210"/>
    <lineage>
        <taxon>Eukaryota</taxon>
        <taxon>Fungi</taxon>
        <taxon>Dikarya</taxon>
        <taxon>Basidiomycota</taxon>
        <taxon>Agaricomycotina</taxon>
        <taxon>Tremellomycetes</taxon>
        <taxon>Filobasidiales</taxon>
        <taxon>Filobasidiaceae</taxon>
        <taxon>Filobasidium</taxon>
    </lineage>
</organism>
<dbReference type="Pfam" id="PF08429">
    <property type="entry name" value="PLU-1"/>
    <property type="match status" value="1"/>
</dbReference>
<reference evidence="19" key="1">
    <citation type="submission" date="2020-04" db="EMBL/GenBank/DDBJ databases">
        <title>Analysis of mating type loci in Filobasidium floriforme.</title>
        <authorList>
            <person name="Nowrousian M."/>
        </authorList>
    </citation>
    <scope>NUCLEOTIDE SEQUENCE</scope>
    <source>
        <strain evidence="19">CBS 6242</strain>
    </source>
</reference>
<dbReference type="Gene3D" id="1.10.150.60">
    <property type="entry name" value="ARID DNA-binding domain"/>
    <property type="match status" value="1"/>
</dbReference>
<feature type="compositionally biased region" description="Acidic residues" evidence="14">
    <location>
        <begin position="37"/>
        <end position="49"/>
    </location>
</feature>
<dbReference type="InterPro" id="IPR019786">
    <property type="entry name" value="Zinc_finger_PHD-type_CS"/>
</dbReference>
<dbReference type="Pfam" id="PF02928">
    <property type="entry name" value="zf-C5HC2"/>
    <property type="match status" value="1"/>
</dbReference>
<feature type="compositionally biased region" description="Polar residues" evidence="14">
    <location>
        <begin position="306"/>
        <end position="323"/>
    </location>
</feature>
<accession>A0A8K0JJ74</accession>
<evidence type="ECO:0000256" key="9">
    <source>
        <dbReference type="ARBA" id="ARBA00023002"/>
    </source>
</evidence>
<dbReference type="GO" id="GO:0008270">
    <property type="term" value="F:zinc ion binding"/>
    <property type="evidence" value="ECO:0007669"/>
    <property type="project" value="UniProtKB-KW"/>
</dbReference>
<dbReference type="PANTHER" id="PTHR10694:SF33">
    <property type="entry name" value="LYSINE-SPECIFIC DEMETHYLASE 5"/>
    <property type="match status" value="1"/>
</dbReference>
<feature type="domain" description="JmjN" evidence="17">
    <location>
        <begin position="397"/>
        <end position="440"/>
    </location>
</feature>
<dbReference type="InterPro" id="IPR036431">
    <property type="entry name" value="ARID_dom_sf"/>
</dbReference>
<feature type="compositionally biased region" description="Low complexity" evidence="14">
    <location>
        <begin position="265"/>
        <end position="275"/>
    </location>
</feature>
<feature type="compositionally biased region" description="Basic and acidic residues" evidence="14">
    <location>
        <begin position="578"/>
        <end position="590"/>
    </location>
</feature>
<dbReference type="CDD" id="cd15525">
    <property type="entry name" value="PHD_UHRF1_2"/>
    <property type="match status" value="1"/>
</dbReference>
<dbReference type="PROSITE" id="PS51183">
    <property type="entry name" value="JMJN"/>
    <property type="match status" value="1"/>
</dbReference>
<evidence type="ECO:0000256" key="6">
    <source>
        <dbReference type="ARBA" id="ARBA00022737"/>
    </source>
</evidence>
<dbReference type="CDD" id="cd16100">
    <property type="entry name" value="ARID"/>
    <property type="match status" value="1"/>
</dbReference>
<evidence type="ECO:0000256" key="7">
    <source>
        <dbReference type="ARBA" id="ARBA00022771"/>
    </source>
</evidence>
<keyword evidence="8" id="KW-0862">Zinc</keyword>
<dbReference type="InterPro" id="IPR048615">
    <property type="entry name" value="KDM5_C-hel"/>
</dbReference>
<evidence type="ECO:0000256" key="12">
    <source>
        <dbReference type="ARBA" id="ARBA00048734"/>
    </source>
</evidence>
<feature type="region of interest" description="Disordered" evidence="14">
    <location>
        <begin position="670"/>
        <end position="713"/>
    </location>
</feature>
<feature type="compositionally biased region" description="Polar residues" evidence="14">
    <location>
        <begin position="216"/>
        <end position="227"/>
    </location>
</feature>
<feature type="region of interest" description="Disordered" evidence="14">
    <location>
        <begin position="2201"/>
        <end position="2228"/>
    </location>
</feature>
<feature type="compositionally biased region" description="Polar residues" evidence="14">
    <location>
        <begin position="151"/>
        <end position="160"/>
    </location>
</feature>
<dbReference type="InterPro" id="IPR003349">
    <property type="entry name" value="JmjN"/>
</dbReference>
<keyword evidence="9" id="KW-0560">Oxidoreductase</keyword>
<dbReference type="Gene3D" id="3.30.40.10">
    <property type="entry name" value="Zinc/RING finger domain, C3HC4 (zinc finger)"/>
    <property type="match status" value="1"/>
</dbReference>
<keyword evidence="5" id="KW-0479">Metal-binding</keyword>
<dbReference type="Pfam" id="PF02373">
    <property type="entry name" value="JmjC"/>
    <property type="match status" value="1"/>
</dbReference>
<dbReference type="PROSITE" id="PS50016">
    <property type="entry name" value="ZF_PHD_2"/>
    <property type="match status" value="1"/>
</dbReference>
<dbReference type="SMART" id="SM00501">
    <property type="entry name" value="BRIGHT"/>
    <property type="match status" value="1"/>
</dbReference>
<dbReference type="OrthoDB" id="1678912at2759"/>
<feature type="domain" description="PHD-type" evidence="15">
    <location>
        <begin position="725"/>
        <end position="776"/>
    </location>
</feature>
<dbReference type="InterPro" id="IPR003347">
    <property type="entry name" value="JmjC_dom"/>
</dbReference>
<dbReference type="InterPro" id="IPR013083">
    <property type="entry name" value="Znf_RING/FYVE/PHD"/>
</dbReference>
<keyword evidence="7 13" id="KW-0863">Zinc-finger</keyword>
<feature type="compositionally biased region" description="Basic and acidic residues" evidence="14">
    <location>
        <begin position="192"/>
        <end position="201"/>
    </location>
</feature>
<keyword evidence="11" id="KW-0539">Nucleus</keyword>
<feature type="region of interest" description="Disordered" evidence="14">
    <location>
        <begin position="2012"/>
        <end position="2055"/>
    </location>
</feature>
<dbReference type="InterPro" id="IPR001965">
    <property type="entry name" value="Znf_PHD"/>
</dbReference>
<evidence type="ECO:0000256" key="2">
    <source>
        <dbReference type="ARBA" id="ARBA00004123"/>
    </source>
</evidence>
<dbReference type="InterPro" id="IPR013637">
    <property type="entry name" value="Lys_sp_deMease-like_dom"/>
</dbReference>
<keyword evidence="6" id="KW-0677">Repeat</keyword>
<evidence type="ECO:0000256" key="1">
    <source>
        <dbReference type="ARBA" id="ARBA00001954"/>
    </source>
</evidence>
<feature type="region of interest" description="Disordered" evidence="14">
    <location>
        <begin position="571"/>
        <end position="655"/>
    </location>
</feature>
<dbReference type="InterPro" id="IPR011011">
    <property type="entry name" value="Znf_FYVE_PHD"/>
</dbReference>
<feature type="domain" description="JmjC" evidence="18">
    <location>
        <begin position="885"/>
        <end position="1051"/>
    </location>
</feature>
<dbReference type="Proteomes" id="UP000812966">
    <property type="component" value="Unassembled WGS sequence"/>
</dbReference>
<proteinExistence type="inferred from homology"/>
<dbReference type="SUPFAM" id="SSF46774">
    <property type="entry name" value="ARID-like"/>
    <property type="match status" value="1"/>
</dbReference>
<evidence type="ECO:0000259" key="15">
    <source>
        <dbReference type="PROSITE" id="PS50016"/>
    </source>
</evidence>
<sequence length="2228" mass="247736">MVGFLPPGLAAIVHNPLRTSTTASQAKDTDTSADVQVDTDADENMDGDSDSNQPEVPAKRPRGRLPGPPRAPVTKRGRGRGPGRPRGRGRGAKRPVGRPRKVQAEDEPLAPAEMSAPTSSNVNPDAGVEGKKTSTRSKRTTSSKPEIAAQASGSSHTPSKSLYYEGSSDEDEDMGEGEHEAEVDAELEDRDEAPAKAREESAANSTPTKSVAPGSSRKNGNGKAPQQRSHRARQNEVPAQYINTFTTVLDYPKALHTGAGGEAVGQAAVGAAGADARSRSQRQSKVDALGRMDGKAIVDGSIQPVPGSSNGHPTPSSTGSMPTGLSLLPPMANPANGASSTETSTNPPPEPNPNNNPLMKKLHVQPAPPLQKSSVKWAGPREPQSRTRERLFGLKECPTFYPTKEEFRDAMGYIRKIGEEGQGQEWGMVKIVPPKDWKMTFALNTETFRFQTRLQRLNSLEATSRAKFNFLDQLYMFHKQQGNPDVIIPVIDHRPLDVWALRKEVAAHGGAENITINKAWGSVARAMSYTQAHAPHLKSAYVKIVQPFDQFYEQVKGAPLATVIDRKNEDIKEDGEDVDMRSGDADKRSDSLSASPTGSEKKRSLRTASRTAVPSGLGRTAVKADDATSVAGRSAATISPKGKSRASTSRAASVSTVITELDEEELDIAETEVNDADSIKDSKRDVTPARGTKRKRKTGRNDATSTPVKRTTRNKVRKDIHYEKGDICEICMLGKDAAKILLCDECERGFHIYCLNPPLSAIPDIDEWYCPTCLLSTGHDYGFDEGEEHSLHSFQERANAFKTDWFAKHPPHSSTIADELPQNANGNMHADKVGSHHVTEDDIERQFWYLVESQYTSVEVEYGADIHSTTHGSAAPTLETHPFDSYAADPWNLNNLPILPQSLLRYIKSDISGMTVPWTYIGMLFSTFCWHNEDHHTYSINYQHFGDTKTWYTVPGSAAEKFEEAIRKEAPELFDQQPSLLYQLVTLLNPGRLKELGVDVNVCDQRPNEFVITWPKAYHCGFNHGFNLNEAVNFALPDWLPYGAACVQRYQLSSKAPVFSHEELLVAISQYSDTVESAVWIEEGLSTMIVRELEKRDQVRRTDVGIGEILDSADKAEDQYMCFKCKAFCYLSQVICSCTRQVACLDDGQELCKCDSSSRTLRKRFSESQLVDIQRAVSERASIPQTWRTRFESTLAESARPSVKALRALVAEGEKIAHPMPELSTLRGFVAQINSWMVRAGTLLNRKKASGRKRVRKTRGDSDEDYLMDVDEDSLGETNKKPAEEVIKQLLATAEKMAFDTPEIVQLRHLVQSIGVFRRHASALLRTPEQDIDVKACERMYMSGEALNVDTPELHQLDLIIRRKEWLDTMNNIDEEFLALSDVENYLEQAEDCEIPGDHEFVRYLKVKLSKGTAWRRRAEIVIAACSEPENNERNITLDELVALTKYDDDVPVNEKLASKLGDLLRKTEGVIQSCKLILNPGSEEERKSMSHIRKMLKTADTKAPGVIIPELEMVEAIVTQHDEWLKRVGKLVGETRQPGLGIEKLLQQTRQLLDPLDDHYPSDLNGIMEQDGVSVAVSRFNCVCRQPAKTRMYQCRKCLELYHLGCIPSTYAEEPNGRVIKCPFCRTKDQTGQKPQPRPSLLKFMPLLDMQAWKLSHEFEELTQIRDLVALCKHIGDLVLTHVINDPTRSDIKTEDTRFLRHWLRKLRDLPINIEIETQPQSVSLYPALLSRLKQVRRARVQALIKPGGGLGPGGAVPDPNRRLSASVAGPSQRRPSTNAPAAEKSLKITKRPTGKDALEVARRRHRWPWMFFERWPKPEDEPACLCGGPDFKRPFSWHSMGTIKCSMCDDYFHHDCAAVKWWRLDDGYSRIEDWMCPFCSANFSRYYDAEYLVFTHDLKLKNEKKMDFEYDIKSRKKDPWKMCIDPQLTFAYNELTTKVIQPHNRGGWTNLVMERFEPGMHPEERRHPDFHKQARVIVNDIKKELTDAWEARVGPGHDEPKVPVRPIYTTESGGDMSTSQKKIVYPPDASTAASRPRSKETGPHLTTKPYQSSVGLLPTMTPGGYYSYGASYYSAADMHGQGMPPGGGYPHAHPTLTGYDPAAPMMYNAGWVAPPPPVAPPPLPTPAFGRPSEIPKPNVPAEPVKEPPLLPPPRPLNSFTANMVIPAFKGGNGAKKLTDRPSNDTSYAAFKNASPALSAFGQANSSKGTPPATVNPAAGSPSEMRS</sequence>
<dbReference type="SUPFAM" id="SSF51197">
    <property type="entry name" value="Clavaminate synthase-like"/>
    <property type="match status" value="1"/>
</dbReference>
<dbReference type="SMART" id="SM01014">
    <property type="entry name" value="ARID"/>
    <property type="match status" value="1"/>
</dbReference>
<dbReference type="PROSITE" id="PS51184">
    <property type="entry name" value="JMJC"/>
    <property type="match status" value="1"/>
</dbReference>
<evidence type="ECO:0000256" key="4">
    <source>
        <dbReference type="ARBA" id="ARBA00012902"/>
    </source>
</evidence>
<feature type="region of interest" description="Disordered" evidence="14">
    <location>
        <begin position="1749"/>
        <end position="1785"/>
    </location>
</feature>
<feature type="compositionally biased region" description="Polar residues" evidence="14">
    <location>
        <begin position="2012"/>
        <end position="2023"/>
    </location>
</feature>
<protein>
    <recommendedName>
        <fullName evidence="4">[histone H3]-trimethyl-L-lysine(4) demethylase</fullName>
        <ecNumber evidence="4">1.14.11.67</ecNumber>
    </recommendedName>
</protein>
<name>A0A8K0JJ74_9TREE</name>
<dbReference type="InterPro" id="IPR001606">
    <property type="entry name" value="ARID_dom"/>
</dbReference>
<comment type="cofactor">
    <cofactor evidence="1">
        <name>Fe(2+)</name>
        <dbReference type="ChEBI" id="CHEBI:29033"/>
    </cofactor>
</comment>
<evidence type="ECO:0000313" key="19">
    <source>
        <dbReference type="EMBL" id="KAG7531545.1"/>
    </source>
</evidence>
<dbReference type="GO" id="GO:0006355">
    <property type="term" value="P:regulation of DNA-templated transcription"/>
    <property type="evidence" value="ECO:0007669"/>
    <property type="project" value="TreeGrafter"/>
</dbReference>
<keyword evidence="10" id="KW-0408">Iron</keyword>
<dbReference type="PROSITE" id="PS51011">
    <property type="entry name" value="ARID"/>
    <property type="match status" value="1"/>
</dbReference>
<evidence type="ECO:0000256" key="3">
    <source>
        <dbReference type="ARBA" id="ARBA00006801"/>
    </source>
</evidence>
<dbReference type="InterPro" id="IPR004198">
    <property type="entry name" value="Znf_C5HC2"/>
</dbReference>
<dbReference type="Pfam" id="PF21323">
    <property type="entry name" value="KDM5_C-hel"/>
    <property type="match status" value="1"/>
</dbReference>
<feature type="compositionally biased region" description="Basic residues" evidence="14">
    <location>
        <begin position="73"/>
        <end position="101"/>
    </location>
</feature>
<dbReference type="SMART" id="SM00558">
    <property type="entry name" value="JmjC"/>
    <property type="match status" value="1"/>
</dbReference>
<comment type="subcellular location">
    <subcellularLocation>
        <location evidence="2">Nucleus</location>
    </subcellularLocation>
</comment>
<dbReference type="Pfam" id="PF01388">
    <property type="entry name" value="ARID"/>
    <property type="match status" value="1"/>
</dbReference>
<feature type="domain" description="ARID" evidence="16">
    <location>
        <begin position="464"/>
        <end position="553"/>
    </location>
</feature>
<dbReference type="GO" id="GO:0005634">
    <property type="term" value="C:nucleus"/>
    <property type="evidence" value="ECO:0007669"/>
    <property type="project" value="UniProtKB-SubCell"/>
</dbReference>
<dbReference type="InterPro" id="IPR019787">
    <property type="entry name" value="Znf_PHD-finger"/>
</dbReference>
<feature type="compositionally biased region" description="Basic and acidic residues" evidence="14">
    <location>
        <begin position="284"/>
        <end position="296"/>
    </location>
</feature>
<feature type="region of interest" description="Disordered" evidence="14">
    <location>
        <begin position="20"/>
        <end position="239"/>
    </location>
</feature>
<evidence type="ECO:0000259" key="16">
    <source>
        <dbReference type="PROSITE" id="PS51011"/>
    </source>
</evidence>
<dbReference type="PANTHER" id="PTHR10694">
    <property type="entry name" value="LYSINE-SPECIFIC DEMETHYLASE"/>
    <property type="match status" value="1"/>
</dbReference>
<dbReference type="Pfam" id="PF00628">
    <property type="entry name" value="PHD"/>
    <property type="match status" value="1"/>
</dbReference>
<evidence type="ECO:0000256" key="11">
    <source>
        <dbReference type="ARBA" id="ARBA00023242"/>
    </source>
</evidence>
<dbReference type="PROSITE" id="PS01359">
    <property type="entry name" value="ZF_PHD_1"/>
    <property type="match status" value="2"/>
</dbReference>
<feature type="region of interest" description="Disordered" evidence="14">
    <location>
        <begin position="265"/>
        <end position="386"/>
    </location>
</feature>
<dbReference type="SUPFAM" id="SSF57903">
    <property type="entry name" value="FYVE/PHD zinc finger"/>
    <property type="match status" value="3"/>
</dbReference>
<evidence type="ECO:0000259" key="17">
    <source>
        <dbReference type="PROSITE" id="PS51183"/>
    </source>
</evidence>
<dbReference type="Gene3D" id="2.60.120.650">
    <property type="entry name" value="Cupin"/>
    <property type="match status" value="1"/>
</dbReference>
<evidence type="ECO:0000256" key="13">
    <source>
        <dbReference type="PROSITE-ProRule" id="PRU00146"/>
    </source>
</evidence>
<dbReference type="SMART" id="SM00249">
    <property type="entry name" value="PHD"/>
    <property type="match status" value="3"/>
</dbReference>
<keyword evidence="20" id="KW-1185">Reference proteome</keyword>
<evidence type="ECO:0000256" key="5">
    <source>
        <dbReference type="ARBA" id="ARBA00022723"/>
    </source>
</evidence>
<comment type="caution">
    <text evidence="19">The sequence shown here is derived from an EMBL/GenBank/DDBJ whole genome shotgun (WGS) entry which is preliminary data.</text>
</comment>
<dbReference type="FunFam" id="1.10.150.60:FF:000016">
    <property type="entry name" value="Putative Lysine-specific demethylase 5B"/>
    <property type="match status" value="1"/>
</dbReference>
<evidence type="ECO:0000256" key="10">
    <source>
        <dbReference type="ARBA" id="ARBA00023004"/>
    </source>
</evidence>
<comment type="catalytic activity">
    <reaction evidence="12">
        <text>N(6),N(6),N(6)-trimethyl-L-lysyl(4)-[histone H3] + 3 2-oxoglutarate + 3 O2 = L-lysyl(4)-[histone H3] + 3 formaldehyde + 3 succinate + 3 CO2</text>
        <dbReference type="Rhea" id="RHEA:60208"/>
        <dbReference type="Rhea" id="RHEA-COMP:15537"/>
        <dbReference type="Rhea" id="RHEA-COMP:15547"/>
        <dbReference type="ChEBI" id="CHEBI:15379"/>
        <dbReference type="ChEBI" id="CHEBI:16526"/>
        <dbReference type="ChEBI" id="CHEBI:16810"/>
        <dbReference type="ChEBI" id="CHEBI:16842"/>
        <dbReference type="ChEBI" id="CHEBI:29969"/>
        <dbReference type="ChEBI" id="CHEBI:30031"/>
        <dbReference type="ChEBI" id="CHEBI:61961"/>
        <dbReference type="EC" id="1.14.11.67"/>
    </reaction>
</comment>
<dbReference type="GO" id="GO:0034647">
    <property type="term" value="F:histone H3K4me/H3K4me2/H3K4me3 demethylase activity"/>
    <property type="evidence" value="ECO:0007669"/>
    <property type="project" value="UniProtKB-EC"/>
</dbReference>
<dbReference type="GO" id="GO:0003677">
    <property type="term" value="F:DNA binding"/>
    <property type="evidence" value="ECO:0007669"/>
    <property type="project" value="InterPro"/>
</dbReference>
<gene>
    <name evidence="19" type="ORF">FFLO_04285</name>
</gene>
<evidence type="ECO:0000259" key="18">
    <source>
        <dbReference type="PROSITE" id="PS51184"/>
    </source>
</evidence>
<evidence type="ECO:0000313" key="20">
    <source>
        <dbReference type="Proteomes" id="UP000812966"/>
    </source>
</evidence>
<dbReference type="Gene3D" id="2.30.30.1150">
    <property type="match status" value="1"/>
</dbReference>
<evidence type="ECO:0000256" key="8">
    <source>
        <dbReference type="ARBA" id="ARBA00022833"/>
    </source>
</evidence>
<dbReference type="GO" id="GO:0000785">
    <property type="term" value="C:chromatin"/>
    <property type="evidence" value="ECO:0007669"/>
    <property type="project" value="TreeGrafter"/>
</dbReference>